<evidence type="ECO:0000256" key="3">
    <source>
        <dbReference type="ARBA" id="ARBA00022692"/>
    </source>
</evidence>
<dbReference type="GO" id="GO:0005886">
    <property type="term" value="C:plasma membrane"/>
    <property type="evidence" value="ECO:0007669"/>
    <property type="project" value="UniProtKB-SubCell"/>
</dbReference>
<evidence type="ECO:0000259" key="8">
    <source>
        <dbReference type="Pfam" id="PF02706"/>
    </source>
</evidence>
<comment type="caution">
    <text evidence="9">The sequence shown here is derived from an EMBL/GenBank/DDBJ whole genome shotgun (WGS) entry which is preliminary data.</text>
</comment>
<keyword evidence="3 7" id="KW-0812">Transmembrane</keyword>
<keyword evidence="6" id="KW-0175">Coiled coil</keyword>
<evidence type="ECO:0000256" key="5">
    <source>
        <dbReference type="ARBA" id="ARBA00023136"/>
    </source>
</evidence>
<dbReference type="AlphaFoldDB" id="A0A9D2J2A2"/>
<name>A0A9D2J2A2_9BACE</name>
<accession>A0A9D2J2A2</accession>
<reference evidence="9" key="2">
    <citation type="submission" date="2021-04" db="EMBL/GenBank/DDBJ databases">
        <authorList>
            <person name="Gilroy R."/>
        </authorList>
    </citation>
    <scope>NUCLEOTIDE SEQUENCE</scope>
    <source>
        <strain evidence="9">ChiHjej9B8-1298</strain>
    </source>
</reference>
<dbReference type="GO" id="GO:0004713">
    <property type="term" value="F:protein tyrosine kinase activity"/>
    <property type="evidence" value="ECO:0007669"/>
    <property type="project" value="TreeGrafter"/>
</dbReference>
<evidence type="ECO:0000313" key="10">
    <source>
        <dbReference type="Proteomes" id="UP000824028"/>
    </source>
</evidence>
<keyword evidence="2" id="KW-1003">Cell membrane</keyword>
<dbReference type="Proteomes" id="UP000824028">
    <property type="component" value="Unassembled WGS sequence"/>
</dbReference>
<gene>
    <name evidence="9" type="ORF">H9814_08930</name>
</gene>
<evidence type="ECO:0000256" key="4">
    <source>
        <dbReference type="ARBA" id="ARBA00022989"/>
    </source>
</evidence>
<feature type="domain" description="Polysaccharide chain length determinant N-terminal" evidence="8">
    <location>
        <begin position="18"/>
        <end position="71"/>
    </location>
</feature>
<feature type="coiled-coil region" evidence="6">
    <location>
        <begin position="244"/>
        <end position="271"/>
    </location>
</feature>
<proteinExistence type="predicted"/>
<dbReference type="EMBL" id="DXBX01000070">
    <property type="protein sequence ID" value="HIZ33637.1"/>
    <property type="molecule type" value="Genomic_DNA"/>
</dbReference>
<dbReference type="Pfam" id="PF02706">
    <property type="entry name" value="Wzz"/>
    <property type="match status" value="1"/>
</dbReference>
<keyword evidence="5 7" id="KW-0472">Membrane</keyword>
<protein>
    <submittedName>
        <fullName evidence="9">Chain-length determining protein</fullName>
    </submittedName>
</protein>
<evidence type="ECO:0000313" key="9">
    <source>
        <dbReference type="EMBL" id="HIZ33637.1"/>
    </source>
</evidence>
<feature type="transmembrane region" description="Helical" evidence="7">
    <location>
        <begin position="35"/>
        <end position="54"/>
    </location>
</feature>
<dbReference type="PANTHER" id="PTHR32309:SF13">
    <property type="entry name" value="FERRIC ENTEROBACTIN TRANSPORT PROTEIN FEPE"/>
    <property type="match status" value="1"/>
</dbReference>
<evidence type="ECO:0000256" key="7">
    <source>
        <dbReference type="SAM" id="Phobius"/>
    </source>
</evidence>
<feature type="transmembrane region" description="Helical" evidence="7">
    <location>
        <begin position="337"/>
        <end position="358"/>
    </location>
</feature>
<evidence type="ECO:0000256" key="6">
    <source>
        <dbReference type="SAM" id="Coils"/>
    </source>
</evidence>
<organism evidence="9 10">
    <name type="scientific">Candidatus Bacteroides merdigallinarum</name>
    <dbReference type="NCBI Taxonomy" id="2838473"/>
    <lineage>
        <taxon>Bacteria</taxon>
        <taxon>Pseudomonadati</taxon>
        <taxon>Bacteroidota</taxon>
        <taxon>Bacteroidia</taxon>
        <taxon>Bacteroidales</taxon>
        <taxon>Bacteroidaceae</taxon>
        <taxon>Bacteroides</taxon>
    </lineage>
</organism>
<comment type="subcellular location">
    <subcellularLocation>
        <location evidence="1">Cell membrane</location>
        <topology evidence="1">Multi-pass membrane protein</topology>
    </subcellularLocation>
</comment>
<reference evidence="9" key="1">
    <citation type="journal article" date="2021" name="PeerJ">
        <title>Extensive microbial diversity within the chicken gut microbiome revealed by metagenomics and culture.</title>
        <authorList>
            <person name="Gilroy R."/>
            <person name="Ravi A."/>
            <person name="Getino M."/>
            <person name="Pursley I."/>
            <person name="Horton D.L."/>
            <person name="Alikhan N.F."/>
            <person name="Baker D."/>
            <person name="Gharbi K."/>
            <person name="Hall N."/>
            <person name="Watson M."/>
            <person name="Adriaenssens E.M."/>
            <person name="Foster-Nyarko E."/>
            <person name="Jarju S."/>
            <person name="Secka A."/>
            <person name="Antonio M."/>
            <person name="Oren A."/>
            <person name="Chaudhuri R.R."/>
            <person name="La Ragione R."/>
            <person name="Hildebrand F."/>
            <person name="Pallen M.J."/>
        </authorList>
    </citation>
    <scope>NUCLEOTIDE SEQUENCE</scope>
    <source>
        <strain evidence="9">ChiHjej9B8-1298</strain>
    </source>
</reference>
<evidence type="ECO:0000256" key="1">
    <source>
        <dbReference type="ARBA" id="ARBA00004651"/>
    </source>
</evidence>
<sequence>MSEATIQPATNPQQPEEQEIDLIELAQKVWAERKLIFKACGIAVIVALVVAFSIPKEYATSVTLAPETGGKSGTGSIGALAAMAGINLGSSSGEDALSPELYPDIVSSTPFLINLFDVRVKSEEAEIDTTLYVYLKEHQRSPWWSVVISAPFKALGWTMSLFRGEEEEGESAKLDPFHLTQEESGIAKALSNRLSVSVDKKTGVTTLTVTMQDALISASLTDTVMHSLQNYITDYRTNKARHDLAYMEKLYDEAKQDYTKAQQKYAQFVDANQSIVLLSYRAEQERLQNEMNLAYQMYTTVSQQLQMAKAKVQEITPVYTVVQPATVPLRAAKPNKLMILVGFVFLAAVGCVGWILFVKDFIKNWKKSETESVEKSEVV</sequence>
<dbReference type="InterPro" id="IPR050445">
    <property type="entry name" value="Bact_polysacc_biosynth/exp"/>
</dbReference>
<evidence type="ECO:0000256" key="2">
    <source>
        <dbReference type="ARBA" id="ARBA00022475"/>
    </source>
</evidence>
<keyword evidence="4 7" id="KW-1133">Transmembrane helix</keyword>
<dbReference type="PANTHER" id="PTHR32309">
    <property type="entry name" value="TYROSINE-PROTEIN KINASE"/>
    <property type="match status" value="1"/>
</dbReference>
<dbReference type="InterPro" id="IPR003856">
    <property type="entry name" value="LPS_length_determ_N"/>
</dbReference>